<keyword evidence="4" id="KW-1185">Reference proteome</keyword>
<comment type="caution">
    <text evidence="3">The sequence shown here is derived from an EMBL/GenBank/DDBJ whole genome shotgun (WGS) entry which is preliminary data.</text>
</comment>
<feature type="transmembrane region" description="Helical" evidence="1">
    <location>
        <begin position="366"/>
        <end position="388"/>
    </location>
</feature>
<dbReference type="PANTHER" id="PTHR34473">
    <property type="entry name" value="UPF0699 TRANSMEMBRANE PROTEIN YDBS"/>
    <property type="match status" value="1"/>
</dbReference>
<dbReference type="Pfam" id="PF03703">
    <property type="entry name" value="bPH_2"/>
    <property type="match status" value="2"/>
</dbReference>
<dbReference type="PANTHER" id="PTHR34473:SF2">
    <property type="entry name" value="UPF0699 TRANSMEMBRANE PROTEIN YDBT"/>
    <property type="match status" value="1"/>
</dbReference>
<accession>A0A432YDA0</accession>
<dbReference type="Proteomes" id="UP000288259">
    <property type="component" value="Unassembled WGS sequence"/>
</dbReference>
<feature type="domain" description="YdbS-like PH" evidence="2">
    <location>
        <begin position="431"/>
        <end position="495"/>
    </location>
</feature>
<keyword evidence="1" id="KW-0812">Transmembrane</keyword>
<name>A0A432YDA0_9GAMM</name>
<feature type="domain" description="YdbS-like PH" evidence="2">
    <location>
        <begin position="79"/>
        <end position="156"/>
    </location>
</feature>
<dbReference type="AlphaFoldDB" id="A0A432YDA0"/>
<sequence>MSRLRIPKPMSELSWQRTPLITIAFFLLRQVKQLVSNISNLIPVFAAIFVAGKNATWLPFALVGGYLAYVVISAILQQRFFLYAIADDAVHIRTGLFNRQHLTLKYERIQQAEIHQVWYFRPFALTILSVDSAGSAGKEVMIPGLTMTLAQELRQRMLETSTVSETSAETATESAATPDVEQHFPASEIVRAGIIDNKLFVLLAVLIYPVSQLDLLENYVVPWVQAHVSWLSSDNAWLLVGGATVAGLALLFLLAIVVSLITYHDLHLSISGERFQARSGAFSIRTLSFRYPKLQAVYIRRNLRARLLRRSVVRVSQLQPRQAQAGQTSAQQFVLPVVDQRFLQRFRARLRMPEQHEVHWQRLSNLALLGPSLWLALLAPLAAVALVLGAESGMLGLLLTALGWLIIQTLIVLSWRNYAYSFVTSGTTPQEQWFVVRRGVFSRNENWYPRHKVQQLDVVRGPWLRLLGFAHLILHTAAGSESIRYLPAKQALTLQQEWTQEIAQNRRRWM</sequence>
<feature type="transmembrane region" description="Helical" evidence="1">
    <location>
        <begin position="57"/>
        <end position="76"/>
    </location>
</feature>
<feature type="transmembrane region" description="Helical" evidence="1">
    <location>
        <begin position="236"/>
        <end position="261"/>
    </location>
</feature>
<protein>
    <recommendedName>
        <fullName evidence="2">YdbS-like PH domain-containing protein</fullName>
    </recommendedName>
</protein>
<keyword evidence="1" id="KW-0472">Membrane</keyword>
<keyword evidence="1" id="KW-1133">Transmembrane helix</keyword>
<evidence type="ECO:0000313" key="3">
    <source>
        <dbReference type="EMBL" id="RUO58980.1"/>
    </source>
</evidence>
<organism evidence="3 4">
    <name type="scientific">Pseudidiomarina insulisalsae</name>
    <dbReference type="NCBI Taxonomy" id="575789"/>
    <lineage>
        <taxon>Bacteria</taxon>
        <taxon>Pseudomonadati</taxon>
        <taxon>Pseudomonadota</taxon>
        <taxon>Gammaproteobacteria</taxon>
        <taxon>Alteromonadales</taxon>
        <taxon>Idiomarinaceae</taxon>
        <taxon>Pseudidiomarina</taxon>
    </lineage>
</organism>
<gene>
    <name evidence="3" type="ORF">CWI71_09165</name>
</gene>
<dbReference type="EMBL" id="PIPY01000009">
    <property type="protein sequence ID" value="RUO58980.1"/>
    <property type="molecule type" value="Genomic_DNA"/>
</dbReference>
<evidence type="ECO:0000313" key="4">
    <source>
        <dbReference type="Proteomes" id="UP000288259"/>
    </source>
</evidence>
<feature type="transmembrane region" description="Helical" evidence="1">
    <location>
        <begin position="394"/>
        <end position="415"/>
    </location>
</feature>
<proteinExistence type="predicted"/>
<dbReference type="InterPro" id="IPR005182">
    <property type="entry name" value="YdbS-like_PH"/>
</dbReference>
<evidence type="ECO:0000259" key="2">
    <source>
        <dbReference type="Pfam" id="PF03703"/>
    </source>
</evidence>
<feature type="transmembrane region" description="Helical" evidence="1">
    <location>
        <begin position="199"/>
        <end position="216"/>
    </location>
</feature>
<reference evidence="4" key="1">
    <citation type="journal article" date="2018" name="Front. Microbiol.">
        <title>Genome-Based Analysis Reveals the Taxonomy and Diversity of the Family Idiomarinaceae.</title>
        <authorList>
            <person name="Liu Y."/>
            <person name="Lai Q."/>
            <person name="Shao Z."/>
        </authorList>
    </citation>
    <scope>NUCLEOTIDE SEQUENCE [LARGE SCALE GENOMIC DNA]</scope>
    <source>
        <strain evidence="4">CVS-6</strain>
    </source>
</reference>
<evidence type="ECO:0000256" key="1">
    <source>
        <dbReference type="SAM" id="Phobius"/>
    </source>
</evidence>
<dbReference type="OrthoDB" id="155986at2"/>